<proteinExistence type="predicted"/>
<name>A0ABU7V242_9GAMM</name>
<keyword evidence="2" id="KW-1185">Reference proteome</keyword>
<dbReference type="Proteomes" id="UP001356170">
    <property type="component" value="Unassembled WGS sequence"/>
</dbReference>
<dbReference type="EMBL" id="JAZHBO010000002">
    <property type="protein sequence ID" value="MEF2156410.1"/>
    <property type="molecule type" value="Genomic_DNA"/>
</dbReference>
<organism evidence="1 2">
    <name type="scientific">Aquilutibacter rugosus</name>
    <dbReference type="NCBI Taxonomy" id="3115820"/>
    <lineage>
        <taxon>Bacteria</taxon>
        <taxon>Pseudomonadati</taxon>
        <taxon>Pseudomonadota</taxon>
        <taxon>Gammaproteobacteria</taxon>
        <taxon>Lysobacterales</taxon>
        <taxon>Lysobacteraceae</taxon>
        <taxon>Aquilutibacter</taxon>
    </lineage>
</organism>
<reference evidence="1 2" key="1">
    <citation type="submission" date="2024-01" db="EMBL/GenBank/DDBJ databases">
        <title>Novel species of the genus Luteimonas isolated from rivers.</title>
        <authorList>
            <person name="Lu H."/>
        </authorList>
    </citation>
    <scope>NUCLEOTIDE SEQUENCE [LARGE SCALE GENOMIC DNA]</scope>
    <source>
        <strain evidence="1 2">FXH3W</strain>
    </source>
</reference>
<evidence type="ECO:0000313" key="1">
    <source>
        <dbReference type="EMBL" id="MEF2156410.1"/>
    </source>
</evidence>
<gene>
    <name evidence="1" type="ORF">V3390_09275</name>
</gene>
<protein>
    <submittedName>
        <fullName evidence="1">Uncharacterized protein</fullName>
    </submittedName>
</protein>
<comment type="caution">
    <text evidence="1">The sequence shown here is derived from an EMBL/GenBank/DDBJ whole genome shotgun (WGS) entry which is preliminary data.</text>
</comment>
<sequence length="159" mass="17515">MSNTKKVARWTVEENAYLRDQYAAAAWPEMVRALGRNEGAIRNQALSLGLNRQCGFGGGHQSNRSAQMEAKIDAAFPDSLPTAVELSEEFDIGLSTAARYIRRLRAARSCDAVEVAQTAKPSEKAEAMRSLNMLVAKEWNPVSHFNIQSPRGIHVTKAI</sequence>
<accession>A0ABU7V242</accession>
<dbReference type="RefSeq" id="WP_331704200.1">
    <property type="nucleotide sequence ID" value="NZ_JAZHBO010000002.1"/>
</dbReference>
<evidence type="ECO:0000313" key="2">
    <source>
        <dbReference type="Proteomes" id="UP001356170"/>
    </source>
</evidence>